<dbReference type="Gene3D" id="1.20.5.170">
    <property type="match status" value="1"/>
</dbReference>
<dbReference type="GeneID" id="120261300"/>
<keyword evidence="2" id="KW-0804">Transcription</keyword>
<dbReference type="GO" id="GO:0003700">
    <property type="term" value="F:DNA-binding transcription factor activity"/>
    <property type="evidence" value="ECO:0007669"/>
    <property type="project" value="InterPro"/>
</dbReference>
<dbReference type="InterPro" id="IPR046347">
    <property type="entry name" value="bZIP_sf"/>
</dbReference>
<evidence type="ECO:0000256" key="3">
    <source>
        <dbReference type="SAM" id="Coils"/>
    </source>
</evidence>
<evidence type="ECO:0000256" key="4">
    <source>
        <dbReference type="SAM" id="MobiDB-lite"/>
    </source>
</evidence>
<dbReference type="SMART" id="SM00338">
    <property type="entry name" value="BRLZ"/>
    <property type="match status" value="1"/>
</dbReference>
<evidence type="ECO:0000256" key="2">
    <source>
        <dbReference type="ARBA" id="ARBA00023163"/>
    </source>
</evidence>
<accession>A0AB40BCR9</accession>
<dbReference type="PANTHER" id="PTHR46835:SF4">
    <property type="entry name" value="B-ZIP PROTEIN"/>
    <property type="match status" value="1"/>
</dbReference>
<feature type="region of interest" description="Disordered" evidence="4">
    <location>
        <begin position="160"/>
        <end position="186"/>
    </location>
</feature>
<feature type="domain" description="BZIP" evidence="5">
    <location>
        <begin position="172"/>
        <end position="232"/>
    </location>
</feature>
<feature type="coiled-coil region" evidence="3">
    <location>
        <begin position="191"/>
        <end position="218"/>
    </location>
</feature>
<organism evidence="6 7">
    <name type="scientific">Dioscorea cayennensis subsp. rotundata</name>
    <name type="common">White Guinea yam</name>
    <name type="synonym">Dioscorea rotundata</name>
    <dbReference type="NCBI Taxonomy" id="55577"/>
    <lineage>
        <taxon>Eukaryota</taxon>
        <taxon>Viridiplantae</taxon>
        <taxon>Streptophyta</taxon>
        <taxon>Embryophyta</taxon>
        <taxon>Tracheophyta</taxon>
        <taxon>Spermatophyta</taxon>
        <taxon>Magnoliopsida</taxon>
        <taxon>Liliopsida</taxon>
        <taxon>Dioscoreales</taxon>
        <taxon>Dioscoreaceae</taxon>
        <taxon>Dioscorea</taxon>
    </lineage>
</organism>
<proteinExistence type="predicted"/>
<gene>
    <name evidence="7" type="primary">LOC120261300</name>
</gene>
<evidence type="ECO:0000259" key="5">
    <source>
        <dbReference type="SMART" id="SM00338"/>
    </source>
</evidence>
<name>A0AB40BCR9_DIOCR</name>
<dbReference type="InterPro" id="IPR044797">
    <property type="entry name" value="At4g06598-like"/>
</dbReference>
<keyword evidence="1" id="KW-0805">Transcription regulation</keyword>
<dbReference type="InterPro" id="IPR044759">
    <property type="entry name" value="bZIP_RF2"/>
</dbReference>
<feature type="compositionally biased region" description="Polar residues" evidence="4">
    <location>
        <begin position="12"/>
        <end position="30"/>
    </location>
</feature>
<dbReference type="Proteomes" id="UP001515500">
    <property type="component" value="Chromosome 5"/>
</dbReference>
<dbReference type="RefSeq" id="XP_039125074.1">
    <property type="nucleotide sequence ID" value="XM_039269140.1"/>
</dbReference>
<evidence type="ECO:0000313" key="6">
    <source>
        <dbReference type="Proteomes" id="UP001515500"/>
    </source>
</evidence>
<keyword evidence="6" id="KW-1185">Reference proteome</keyword>
<evidence type="ECO:0000313" key="7">
    <source>
        <dbReference type="RefSeq" id="XP_039125074.1"/>
    </source>
</evidence>
<dbReference type="PANTHER" id="PTHR46835">
    <property type="entry name" value="BASIC-LEUCINE ZIPPER (BZIP) TRANSCRIPTION FACTOR FAMILY PROTEIN-RELATED"/>
    <property type="match status" value="1"/>
</dbReference>
<protein>
    <submittedName>
        <fullName evidence="7">Basic leucine zipper 34</fullName>
    </submittedName>
</protein>
<evidence type="ECO:0000256" key="1">
    <source>
        <dbReference type="ARBA" id="ARBA00023015"/>
    </source>
</evidence>
<feature type="region of interest" description="Disordered" evidence="4">
    <location>
        <begin position="1"/>
        <end position="53"/>
    </location>
</feature>
<dbReference type="CDD" id="cd14703">
    <property type="entry name" value="bZIP_plant_RF2"/>
    <property type="match status" value="1"/>
</dbReference>
<dbReference type="SUPFAM" id="SSF57959">
    <property type="entry name" value="Leucine zipper domain"/>
    <property type="match status" value="1"/>
</dbReference>
<feature type="compositionally biased region" description="Pro residues" evidence="4">
    <location>
        <begin position="1"/>
        <end position="11"/>
    </location>
</feature>
<sequence>MSRPAHLPPRCPSQSRLPSPRVTDSSSQSPFRDDESQHSKHRRSPSQGSTFDDLLTNLEATPRGLFLRRASSDPTSIMEVLDNPILSISVPQPSVNQSEDAKTGCGFEADYVYGPNSPRQKGKLTQSESSMVSALLETVPQNPLQYLAVDVTGGLRTDESDIISEDHSVGGDFDSEKARRRHSGQRSRVRKLQYIAELEKTVDALQTLEAELAAKVEALSKDRVALSIENKKLKWQLLNLHQEKIRKDCQYLSLKNEVDKLKMVFGKHRRSKSSSFFEMSPVESDPLILDMGKLSLAGGNPVPLRHGFNH</sequence>
<dbReference type="Pfam" id="PF07716">
    <property type="entry name" value="bZIP_2"/>
    <property type="match status" value="1"/>
</dbReference>
<keyword evidence="3" id="KW-0175">Coiled coil</keyword>
<reference evidence="7" key="1">
    <citation type="submission" date="2025-08" db="UniProtKB">
        <authorList>
            <consortium name="RefSeq"/>
        </authorList>
    </citation>
    <scope>IDENTIFICATION</scope>
</reference>
<dbReference type="AlphaFoldDB" id="A0AB40BCR9"/>
<feature type="compositionally biased region" description="Basic and acidic residues" evidence="4">
    <location>
        <begin position="160"/>
        <end position="177"/>
    </location>
</feature>
<dbReference type="InterPro" id="IPR004827">
    <property type="entry name" value="bZIP"/>
</dbReference>
<dbReference type="GO" id="GO:0005634">
    <property type="term" value="C:nucleus"/>
    <property type="evidence" value="ECO:0007669"/>
    <property type="project" value="UniProtKB-ARBA"/>
</dbReference>